<dbReference type="SUPFAM" id="SSF56059">
    <property type="entry name" value="Glutathione synthetase ATP-binding domain-like"/>
    <property type="match status" value="1"/>
</dbReference>
<comment type="caution">
    <text evidence="1">The sequence shown here is derived from an EMBL/GenBank/DDBJ whole genome shotgun (WGS) entry which is preliminary data.</text>
</comment>
<proteinExistence type="predicted"/>
<dbReference type="OrthoDB" id="314806at2"/>
<dbReference type="EMBL" id="BFAZ01000009">
    <property type="protein sequence ID" value="GBF42774.1"/>
    <property type="molecule type" value="Genomic_DNA"/>
</dbReference>
<accession>A0A2P2DDS0</accession>
<dbReference type="AlphaFoldDB" id="A0A2P2DDS0"/>
<gene>
    <name evidence="1" type="ORF">LPTSP2_20640</name>
</gene>
<dbReference type="RefSeq" id="WP_108960918.1">
    <property type="nucleotide sequence ID" value="NZ_BFAZ01000009.1"/>
</dbReference>
<reference evidence="2" key="1">
    <citation type="journal article" date="2019" name="Microbiol. Immunol.">
        <title>Molecular and phenotypic characterization of Leptospira johnsonii sp. nov., Leptospira ellinghausenii sp. nov. and Leptospira ryugenii sp. nov. isolated from soil and water in Japan.</title>
        <authorList>
            <person name="Masuzawa T."/>
            <person name="Saito M."/>
            <person name="Nakao R."/>
            <person name="Nikaido Y."/>
            <person name="Matsumoto M."/>
            <person name="Ogawa M."/>
            <person name="Yokoyama M."/>
            <person name="Hidaka Y."/>
            <person name="Tomita J."/>
            <person name="Sakakibara K."/>
            <person name="Suzuki K."/>
            <person name="Yasuda S."/>
            <person name="Sato H."/>
            <person name="Yamaguchi M."/>
            <person name="Yoshida S.I."/>
            <person name="Koizumi N."/>
            <person name="Kawamura Y."/>
        </authorList>
    </citation>
    <scope>NUCLEOTIDE SEQUENCE [LARGE SCALE GENOMIC DNA]</scope>
    <source>
        <strain evidence="2">E18</strain>
    </source>
</reference>
<keyword evidence="2" id="KW-1185">Reference proteome</keyword>
<protein>
    <recommendedName>
        <fullName evidence="3">ATP-grasp domain-containing protein</fullName>
    </recommendedName>
</protein>
<dbReference type="Proteomes" id="UP000245206">
    <property type="component" value="Unassembled WGS sequence"/>
</dbReference>
<sequence length="357" mass="41087">MEKLFFPITNEEDYVLVEELPSDELYSHWKEKGFTPGIPTLVGSLLQDVTLVEWGRRHFWEDGELVIDPIQLEMVRYLNSKVTQLDFRKNHSPLPAKLISSEEHLFADLEEAKLPVVLKSEFGLAGRNHIIFKTPSDSWKLSQVNKRLFGYPIVCEEWVGDSRFFDFSTLWDVKESEFFYLTATNMWIDHDGGFRGIHIGGNHSGYEALFLPKVYDLVKDLKNLIPSEYTGPCAIDGFLYRGAGITVVQPVSEFNFRYSIGRILWEVRKKRNVKSEMISGLLVLPYPKQGKLKEWELLRKLETDLNCDLVLLTPVRDLTGKAYQNAVLYFETTVENESTVVESIWSTWTEGSLGESV</sequence>
<evidence type="ECO:0000313" key="1">
    <source>
        <dbReference type="EMBL" id="GBF42774.1"/>
    </source>
</evidence>
<organism evidence="1 2">
    <name type="scientific">Leptospira ellinghausenii</name>
    <dbReference type="NCBI Taxonomy" id="1917822"/>
    <lineage>
        <taxon>Bacteria</taxon>
        <taxon>Pseudomonadati</taxon>
        <taxon>Spirochaetota</taxon>
        <taxon>Spirochaetia</taxon>
        <taxon>Leptospirales</taxon>
        <taxon>Leptospiraceae</taxon>
        <taxon>Leptospira</taxon>
    </lineage>
</organism>
<evidence type="ECO:0000313" key="2">
    <source>
        <dbReference type="Proteomes" id="UP000245206"/>
    </source>
</evidence>
<evidence type="ECO:0008006" key="3">
    <source>
        <dbReference type="Google" id="ProtNLM"/>
    </source>
</evidence>
<name>A0A2P2DDS0_9LEPT</name>